<proteinExistence type="predicted"/>
<protein>
    <submittedName>
        <fullName evidence="2">Uncharacterized protein</fullName>
    </submittedName>
</protein>
<dbReference type="EMBL" id="FNPE01000005">
    <property type="protein sequence ID" value="SDY54493.1"/>
    <property type="molecule type" value="Genomic_DNA"/>
</dbReference>
<dbReference type="Proteomes" id="UP000183417">
    <property type="component" value="Unassembled WGS sequence"/>
</dbReference>
<feature type="region of interest" description="Disordered" evidence="1">
    <location>
        <begin position="1"/>
        <end position="20"/>
    </location>
</feature>
<name>A0A1H3KQQ0_9BURK</name>
<evidence type="ECO:0000256" key="1">
    <source>
        <dbReference type="SAM" id="MobiDB-lite"/>
    </source>
</evidence>
<sequence length="155" mass="16840">MTTAPTPLAGVSAIQPKSPAAGSGWARADHILAMAHELDAMGYPWQAWAHQENGLLVISAVEKPDPEPGEFDAGPEYHLSISAMGNRCSSADAMWALGQFDLADAKEDNHVPSGRVRNFWRPVADRLSGLECPCQDSEPTMREDKGDFIWRGAPR</sequence>
<reference evidence="2 3" key="1">
    <citation type="submission" date="2016-10" db="EMBL/GenBank/DDBJ databases">
        <authorList>
            <person name="de Groot N.N."/>
        </authorList>
    </citation>
    <scope>NUCLEOTIDE SEQUENCE [LARGE SCALE GENOMIC DNA]</scope>
    <source>
        <strain evidence="2 3">LMG 24775</strain>
    </source>
</reference>
<dbReference type="RefSeq" id="WP_208607046.1">
    <property type="nucleotide sequence ID" value="NZ_CP141274.1"/>
</dbReference>
<gene>
    <name evidence="2" type="ORF">SAMN05421547_105281</name>
</gene>
<dbReference type="AlphaFoldDB" id="A0A1H3KQQ0"/>
<organism evidence="2 3">
    <name type="scientific">Delftia lacustris</name>
    <dbReference type="NCBI Taxonomy" id="558537"/>
    <lineage>
        <taxon>Bacteria</taxon>
        <taxon>Pseudomonadati</taxon>
        <taxon>Pseudomonadota</taxon>
        <taxon>Betaproteobacteria</taxon>
        <taxon>Burkholderiales</taxon>
        <taxon>Comamonadaceae</taxon>
        <taxon>Delftia</taxon>
    </lineage>
</organism>
<evidence type="ECO:0000313" key="2">
    <source>
        <dbReference type="EMBL" id="SDY54493.1"/>
    </source>
</evidence>
<dbReference type="GeneID" id="94691334"/>
<accession>A0A1H3KQQ0</accession>
<evidence type="ECO:0000313" key="3">
    <source>
        <dbReference type="Proteomes" id="UP000183417"/>
    </source>
</evidence>